<evidence type="ECO:0000313" key="2">
    <source>
        <dbReference type="Proteomes" id="UP000790347"/>
    </source>
</evidence>
<keyword evidence="2" id="KW-1185">Reference proteome</keyword>
<protein>
    <submittedName>
        <fullName evidence="1">Uncharacterized protein</fullName>
    </submittedName>
</protein>
<sequence>MPQLNLYGFDMTLALATVDQVNADAGVIKSLRLLNLMVLALKKKDFID</sequence>
<name>A0A922I6R8_DERFA</name>
<organism evidence="1 2">
    <name type="scientific">Dermatophagoides farinae</name>
    <name type="common">American house dust mite</name>
    <dbReference type="NCBI Taxonomy" id="6954"/>
    <lineage>
        <taxon>Eukaryota</taxon>
        <taxon>Metazoa</taxon>
        <taxon>Ecdysozoa</taxon>
        <taxon>Arthropoda</taxon>
        <taxon>Chelicerata</taxon>
        <taxon>Arachnida</taxon>
        <taxon>Acari</taxon>
        <taxon>Acariformes</taxon>
        <taxon>Sarcoptiformes</taxon>
        <taxon>Astigmata</taxon>
        <taxon>Psoroptidia</taxon>
        <taxon>Analgoidea</taxon>
        <taxon>Pyroglyphidae</taxon>
        <taxon>Dermatophagoidinae</taxon>
        <taxon>Dermatophagoides</taxon>
    </lineage>
</organism>
<dbReference type="Proteomes" id="UP000790347">
    <property type="component" value="Unassembled WGS sequence"/>
</dbReference>
<reference evidence="1" key="2">
    <citation type="journal article" date="2022" name="Res Sq">
        <title>Comparative Genomics Reveals Insights into the Divergent Evolution of Astigmatic Mites and Household Pest Adaptations.</title>
        <authorList>
            <person name="Xiong Q."/>
            <person name="Wan A.T.-Y."/>
            <person name="Liu X.-Y."/>
            <person name="Fung C.S.-H."/>
            <person name="Xiao X."/>
            <person name="Malainual N."/>
            <person name="Hou J."/>
            <person name="Wang L."/>
            <person name="Wang M."/>
            <person name="Yang K."/>
            <person name="Cui Y."/>
            <person name="Leung E."/>
            <person name="Nong W."/>
            <person name="Shin S.-K."/>
            <person name="Au S."/>
            <person name="Jeong K.Y."/>
            <person name="Chew F.T."/>
            <person name="Hui J."/>
            <person name="Leung T.F."/>
            <person name="Tungtrongchitr A."/>
            <person name="Zhong N."/>
            <person name="Liu Z."/>
            <person name="Tsui S."/>
        </authorList>
    </citation>
    <scope>NUCLEOTIDE SEQUENCE</scope>
    <source>
        <strain evidence="1">Derf</strain>
        <tissue evidence="1">Whole organism</tissue>
    </source>
</reference>
<dbReference type="EMBL" id="ASGP02000001">
    <property type="protein sequence ID" value="KAH9526039.1"/>
    <property type="molecule type" value="Genomic_DNA"/>
</dbReference>
<gene>
    <name evidence="1" type="ORF">DERF_000158</name>
</gene>
<comment type="caution">
    <text evidence="1">The sequence shown here is derived from an EMBL/GenBank/DDBJ whole genome shotgun (WGS) entry which is preliminary data.</text>
</comment>
<accession>A0A922I6R8</accession>
<reference evidence="1" key="1">
    <citation type="submission" date="2013-05" db="EMBL/GenBank/DDBJ databases">
        <authorList>
            <person name="Yim A.K.Y."/>
            <person name="Chan T.F."/>
            <person name="Ji K.M."/>
            <person name="Liu X.Y."/>
            <person name="Zhou J.W."/>
            <person name="Li R.Q."/>
            <person name="Yang K.Y."/>
            <person name="Li J."/>
            <person name="Li M."/>
            <person name="Law P.T.W."/>
            <person name="Wu Y.L."/>
            <person name="Cai Z.L."/>
            <person name="Qin H."/>
            <person name="Bao Y."/>
            <person name="Leung R.K.K."/>
            <person name="Ng P.K.S."/>
            <person name="Zou J."/>
            <person name="Zhong X.J."/>
            <person name="Ran P.X."/>
            <person name="Zhong N.S."/>
            <person name="Liu Z.G."/>
            <person name="Tsui S.K.W."/>
        </authorList>
    </citation>
    <scope>NUCLEOTIDE SEQUENCE</scope>
    <source>
        <strain evidence="1">Derf</strain>
        <tissue evidence="1">Whole organism</tissue>
    </source>
</reference>
<evidence type="ECO:0000313" key="1">
    <source>
        <dbReference type="EMBL" id="KAH9526039.1"/>
    </source>
</evidence>
<dbReference type="AlphaFoldDB" id="A0A922I6R8"/>
<proteinExistence type="predicted"/>